<organism evidence="1">
    <name type="scientific">hydrocarbon metagenome</name>
    <dbReference type="NCBI Taxonomy" id="938273"/>
    <lineage>
        <taxon>unclassified sequences</taxon>
        <taxon>metagenomes</taxon>
        <taxon>ecological metagenomes</taxon>
    </lineage>
</organism>
<name>A0A0W8FEC6_9ZZZZ</name>
<comment type="caution">
    <text evidence="1">The sequence shown here is derived from an EMBL/GenBank/DDBJ whole genome shotgun (WGS) entry which is preliminary data.</text>
</comment>
<dbReference type="AlphaFoldDB" id="A0A0W8FEC6"/>
<gene>
    <name evidence="1" type="ORF">ASZ90_011077</name>
</gene>
<proteinExistence type="predicted"/>
<sequence length="44" mass="4857">MVEAPEDAMNRYAGLFRGSSQASIAGQHRATEIFCQNEGEDVRN</sequence>
<reference evidence="1" key="1">
    <citation type="journal article" date="2015" name="Proc. Natl. Acad. Sci. U.S.A.">
        <title>Networks of energetic and metabolic interactions define dynamics in microbial communities.</title>
        <authorList>
            <person name="Embree M."/>
            <person name="Liu J.K."/>
            <person name="Al-Bassam M.M."/>
            <person name="Zengler K."/>
        </authorList>
    </citation>
    <scope>NUCLEOTIDE SEQUENCE</scope>
</reference>
<accession>A0A0W8FEC6</accession>
<dbReference type="EMBL" id="LNQE01001315">
    <property type="protein sequence ID" value="KUG19204.1"/>
    <property type="molecule type" value="Genomic_DNA"/>
</dbReference>
<evidence type="ECO:0000313" key="1">
    <source>
        <dbReference type="EMBL" id="KUG19204.1"/>
    </source>
</evidence>
<protein>
    <submittedName>
        <fullName evidence="1">Uncharacterized protein</fullName>
    </submittedName>
</protein>